<sequence>MAVRKKIVRPGINNKQQPFTTEPQGHTAKLGRRRLSEMPSCFSGEDRRLVLSQDGEASSKVDVQVLIHVKQMDLRQLGRGRTKWTTSLGLLLAG</sequence>
<feature type="compositionally biased region" description="Polar residues" evidence="1">
    <location>
        <begin position="13"/>
        <end position="24"/>
    </location>
</feature>
<dbReference type="EMBL" id="RDQH01000343">
    <property type="protein sequence ID" value="RXH69587.1"/>
    <property type="molecule type" value="Genomic_DNA"/>
</dbReference>
<feature type="region of interest" description="Disordered" evidence="1">
    <location>
        <begin position="1"/>
        <end position="29"/>
    </location>
</feature>
<dbReference type="AlphaFoldDB" id="A0A498HJL8"/>
<gene>
    <name evidence="2" type="ORF">DVH24_037371</name>
</gene>
<name>A0A498HJL8_MALDO</name>
<evidence type="ECO:0000313" key="2">
    <source>
        <dbReference type="EMBL" id="RXH69587.1"/>
    </source>
</evidence>
<evidence type="ECO:0000256" key="1">
    <source>
        <dbReference type="SAM" id="MobiDB-lite"/>
    </source>
</evidence>
<proteinExistence type="predicted"/>
<protein>
    <submittedName>
        <fullName evidence="2">Uncharacterized protein</fullName>
    </submittedName>
</protein>
<dbReference type="Proteomes" id="UP000290289">
    <property type="component" value="Chromosome 17"/>
</dbReference>
<reference evidence="2 3" key="1">
    <citation type="submission" date="2018-10" db="EMBL/GenBank/DDBJ databases">
        <title>A high-quality apple genome assembly.</title>
        <authorList>
            <person name="Hu J."/>
        </authorList>
    </citation>
    <scope>NUCLEOTIDE SEQUENCE [LARGE SCALE GENOMIC DNA]</scope>
    <source>
        <strain evidence="3">cv. HFTH1</strain>
        <tissue evidence="2">Young leaf</tissue>
    </source>
</reference>
<evidence type="ECO:0000313" key="3">
    <source>
        <dbReference type="Proteomes" id="UP000290289"/>
    </source>
</evidence>
<accession>A0A498HJL8</accession>
<organism evidence="2 3">
    <name type="scientific">Malus domestica</name>
    <name type="common">Apple</name>
    <name type="synonym">Pyrus malus</name>
    <dbReference type="NCBI Taxonomy" id="3750"/>
    <lineage>
        <taxon>Eukaryota</taxon>
        <taxon>Viridiplantae</taxon>
        <taxon>Streptophyta</taxon>
        <taxon>Embryophyta</taxon>
        <taxon>Tracheophyta</taxon>
        <taxon>Spermatophyta</taxon>
        <taxon>Magnoliopsida</taxon>
        <taxon>eudicotyledons</taxon>
        <taxon>Gunneridae</taxon>
        <taxon>Pentapetalae</taxon>
        <taxon>rosids</taxon>
        <taxon>fabids</taxon>
        <taxon>Rosales</taxon>
        <taxon>Rosaceae</taxon>
        <taxon>Amygdaloideae</taxon>
        <taxon>Maleae</taxon>
        <taxon>Malus</taxon>
    </lineage>
</organism>
<comment type="caution">
    <text evidence="2">The sequence shown here is derived from an EMBL/GenBank/DDBJ whole genome shotgun (WGS) entry which is preliminary data.</text>
</comment>
<keyword evidence="3" id="KW-1185">Reference proteome</keyword>